<evidence type="ECO:0000256" key="1">
    <source>
        <dbReference type="ARBA" id="ARBA00010638"/>
    </source>
</evidence>
<dbReference type="Gene3D" id="3.40.50.10420">
    <property type="entry name" value="NagB/RpiA/CoA transferase-like"/>
    <property type="match status" value="1"/>
</dbReference>
<keyword evidence="3 4" id="KW-0067">ATP-binding</keyword>
<dbReference type="InterPro" id="IPR002698">
    <property type="entry name" value="FTHF_cligase"/>
</dbReference>
<comment type="caution">
    <text evidence="6">The sequence shown here is derived from an EMBL/GenBank/DDBJ whole genome shotgun (WGS) entry which is preliminary data.</text>
</comment>
<dbReference type="EC" id="6.3.3.2" evidence="5"/>
<name>A0AA87APB6_9BACL</name>
<dbReference type="InterPro" id="IPR024185">
    <property type="entry name" value="FTHF_cligase-like_sf"/>
</dbReference>
<keyword evidence="5" id="KW-0479">Metal-binding</keyword>
<dbReference type="EMBL" id="ACRO01000044">
    <property type="protein sequence ID" value="EGF86266.1"/>
    <property type="molecule type" value="Genomic_DNA"/>
</dbReference>
<dbReference type="InterPro" id="IPR037171">
    <property type="entry name" value="NagB/RpiA_transferase-like"/>
</dbReference>
<feature type="binding site" evidence="4">
    <location>
        <begin position="126"/>
        <end position="134"/>
    </location>
    <ligand>
        <name>ATP</name>
        <dbReference type="ChEBI" id="CHEBI:30616"/>
    </ligand>
</feature>
<sequence>MKKTLRKKFISERNNLENDYRNSSTNKIFTILEDQDFFKSSEKIFIYVGFGSEISTEIFIKKWINKKQIFVPKIENVKMNLIQLNSWDELTPGHFRVLEPTSSDYYKGKIDLVITPSIVFDKNGYRLGYGKGYYDKYFSSREYGISVGLSYHKLLQDNVPKEDHDKKVDVIITEEKTFIINEKYNSNN</sequence>
<evidence type="ECO:0000256" key="5">
    <source>
        <dbReference type="RuleBase" id="RU361279"/>
    </source>
</evidence>
<dbReference type="PANTHER" id="PTHR23407">
    <property type="entry name" value="ATPASE INHIBITOR/5-FORMYLTETRAHYDROFOLATE CYCLO-LIGASE"/>
    <property type="match status" value="1"/>
</dbReference>
<evidence type="ECO:0000313" key="7">
    <source>
        <dbReference type="Proteomes" id="UP000004773"/>
    </source>
</evidence>
<feature type="binding site" evidence="4">
    <location>
        <position position="48"/>
    </location>
    <ligand>
        <name>substrate</name>
    </ligand>
</feature>
<dbReference type="GO" id="GO:0009396">
    <property type="term" value="P:folic acid-containing compound biosynthetic process"/>
    <property type="evidence" value="ECO:0007669"/>
    <property type="project" value="TreeGrafter"/>
</dbReference>
<dbReference type="GO" id="GO:0046872">
    <property type="term" value="F:metal ion binding"/>
    <property type="evidence" value="ECO:0007669"/>
    <property type="project" value="UniProtKB-KW"/>
</dbReference>
<dbReference type="RefSeq" id="WP_003147919.1">
    <property type="nucleotide sequence ID" value="NZ_GL883586.1"/>
</dbReference>
<dbReference type="AlphaFoldDB" id="A0AA87APB6"/>
<keyword evidence="5" id="KW-0460">Magnesium</keyword>
<dbReference type="Proteomes" id="UP000004773">
    <property type="component" value="Unassembled WGS sequence"/>
</dbReference>
<evidence type="ECO:0000256" key="3">
    <source>
        <dbReference type="ARBA" id="ARBA00022840"/>
    </source>
</evidence>
<dbReference type="PIRSF" id="PIRSF006806">
    <property type="entry name" value="FTHF_cligase"/>
    <property type="match status" value="1"/>
</dbReference>
<comment type="similarity">
    <text evidence="1 5">Belongs to the 5-formyltetrahydrofolate cyclo-ligase family.</text>
</comment>
<proteinExistence type="inferred from homology"/>
<feature type="binding site" evidence="4">
    <location>
        <position position="53"/>
    </location>
    <ligand>
        <name>substrate</name>
    </ligand>
</feature>
<reference evidence="6 7" key="1">
    <citation type="submission" date="2011-03" db="EMBL/GenBank/DDBJ databases">
        <title>The Genome Sequence of Gemella haemolysans M341.</title>
        <authorList>
            <consortium name="The Broad Institute Genome Sequencing Platform"/>
            <consortium name="The Broad Institute Genome Sequencing Center for Infectious Disease"/>
            <person name="Earl A."/>
            <person name="Ward D."/>
            <person name="Feldgarden M."/>
            <person name="Gevers D."/>
            <person name="Sibley C.D."/>
            <person name="Field T.R."/>
            <person name="Grinwis M."/>
            <person name="Eshaghurshan C.S."/>
            <person name="Surette M.G."/>
            <person name="Young S.K."/>
            <person name="Zeng Q."/>
            <person name="Gargeya S."/>
            <person name="Fitzgerald M."/>
            <person name="Haas B."/>
            <person name="Abouelleil A."/>
            <person name="Alvarado L."/>
            <person name="Arachchi H.M."/>
            <person name="Berlin A."/>
            <person name="Brown A."/>
            <person name="Chapman S.B."/>
            <person name="Chen Z."/>
            <person name="Dunbar C."/>
            <person name="Freedman E."/>
            <person name="Gearin G."/>
            <person name="Gellesch M."/>
            <person name="Goldberg J."/>
            <person name="Griggs A."/>
            <person name="Gujja S."/>
            <person name="Heilman E.R."/>
            <person name="Heiman D."/>
            <person name="Howarth C."/>
            <person name="Larson L."/>
            <person name="Lui A."/>
            <person name="MacDonald P.J.P."/>
            <person name="Mehta T."/>
            <person name="Montmayeur A."/>
            <person name="Murphy C."/>
            <person name="Neiman D."/>
            <person name="Pearson M."/>
            <person name="Priest M."/>
            <person name="Roberts A."/>
            <person name="Saif S."/>
            <person name="Shea T."/>
            <person name="Shenoy N."/>
            <person name="Sisk P."/>
            <person name="Stolte C."/>
            <person name="Sykes S."/>
            <person name="White J."/>
            <person name="Yandava C."/>
            <person name="Wortman J."/>
            <person name="Nusbaum C."/>
            <person name="Birren B."/>
        </authorList>
    </citation>
    <scope>NUCLEOTIDE SEQUENCE [LARGE SCALE GENOMIC DNA]</scope>
    <source>
        <strain evidence="6 7">M341</strain>
    </source>
</reference>
<dbReference type="Pfam" id="PF01812">
    <property type="entry name" value="5-FTHF_cyc-lig"/>
    <property type="match status" value="1"/>
</dbReference>
<dbReference type="GO" id="GO:0035999">
    <property type="term" value="P:tetrahydrofolate interconversion"/>
    <property type="evidence" value="ECO:0007669"/>
    <property type="project" value="TreeGrafter"/>
</dbReference>
<evidence type="ECO:0000313" key="6">
    <source>
        <dbReference type="EMBL" id="EGF86266.1"/>
    </source>
</evidence>
<protein>
    <recommendedName>
        <fullName evidence="5">5-formyltetrahydrofolate cyclo-ligase</fullName>
        <ecNumber evidence="5">6.3.3.2</ecNumber>
    </recommendedName>
</protein>
<comment type="catalytic activity">
    <reaction evidence="5">
        <text>(6S)-5-formyl-5,6,7,8-tetrahydrofolate + ATP = (6R)-5,10-methenyltetrahydrofolate + ADP + phosphate</text>
        <dbReference type="Rhea" id="RHEA:10488"/>
        <dbReference type="ChEBI" id="CHEBI:30616"/>
        <dbReference type="ChEBI" id="CHEBI:43474"/>
        <dbReference type="ChEBI" id="CHEBI:57455"/>
        <dbReference type="ChEBI" id="CHEBI:57457"/>
        <dbReference type="ChEBI" id="CHEBI:456216"/>
        <dbReference type="EC" id="6.3.3.2"/>
    </reaction>
</comment>
<feature type="binding site" evidence="4">
    <location>
        <begin position="2"/>
        <end position="6"/>
    </location>
    <ligand>
        <name>ATP</name>
        <dbReference type="ChEBI" id="CHEBI:30616"/>
    </ligand>
</feature>
<dbReference type="PANTHER" id="PTHR23407:SF1">
    <property type="entry name" value="5-FORMYLTETRAHYDROFOLATE CYCLO-LIGASE"/>
    <property type="match status" value="1"/>
</dbReference>
<dbReference type="SUPFAM" id="SSF100950">
    <property type="entry name" value="NagB/RpiA/CoA transferase-like"/>
    <property type="match status" value="1"/>
</dbReference>
<organism evidence="6 7">
    <name type="scientific">Gemella haemolysans M341</name>
    <dbReference type="NCBI Taxonomy" id="562981"/>
    <lineage>
        <taxon>Bacteria</taxon>
        <taxon>Bacillati</taxon>
        <taxon>Bacillota</taxon>
        <taxon>Bacilli</taxon>
        <taxon>Bacillales</taxon>
        <taxon>Gemellaceae</taxon>
        <taxon>Gemella</taxon>
    </lineage>
</organism>
<comment type="cofactor">
    <cofactor evidence="5">
        <name>Mg(2+)</name>
        <dbReference type="ChEBI" id="CHEBI:18420"/>
    </cofactor>
</comment>
<keyword evidence="2 4" id="KW-0547">Nucleotide-binding</keyword>
<evidence type="ECO:0000256" key="2">
    <source>
        <dbReference type="ARBA" id="ARBA00022741"/>
    </source>
</evidence>
<dbReference type="GO" id="GO:0030272">
    <property type="term" value="F:5-formyltetrahydrofolate cyclo-ligase activity"/>
    <property type="evidence" value="ECO:0007669"/>
    <property type="project" value="UniProtKB-EC"/>
</dbReference>
<accession>A0AA87APB6</accession>
<evidence type="ECO:0000256" key="4">
    <source>
        <dbReference type="PIRSR" id="PIRSR006806-1"/>
    </source>
</evidence>
<dbReference type="GO" id="GO:0005524">
    <property type="term" value="F:ATP binding"/>
    <property type="evidence" value="ECO:0007669"/>
    <property type="project" value="UniProtKB-KW"/>
</dbReference>
<dbReference type="NCBIfam" id="TIGR02727">
    <property type="entry name" value="MTHFS_bact"/>
    <property type="match status" value="1"/>
</dbReference>
<gene>
    <name evidence="6" type="ORF">HMPREF0428_01750</name>
</gene>